<dbReference type="Gene3D" id="3.90.550.10">
    <property type="entry name" value="Spore Coat Polysaccharide Biosynthesis Protein SpsA, Chain A"/>
    <property type="match status" value="1"/>
</dbReference>
<dbReference type="RefSeq" id="WP_156998666.1">
    <property type="nucleotide sequence ID" value="NZ_JAMZDY010000001.1"/>
</dbReference>
<dbReference type="InterPro" id="IPR029044">
    <property type="entry name" value="Nucleotide-diphossugar_trans"/>
</dbReference>
<sequence length="225" mass="23086">MTAVVVIAKACLPGRVKTRLTPPFSPEQAARLAAASLDDTLATVAALPVGRRVLFFDGFGIADAPASAAGFEVVPQPAGSLDERLAHVFDLLDEPTLLVGMDTPQVGAAHVAAALDGFAGGEALADLPPAPCPDAWFGPAADGGFWALALRRPRGDVLRGVPMSRADTGAQQLRRLRDAGLRVALLPTLTDVDTAAEARQVAAGVPGSRFAAELARIAAELGRAA</sequence>
<evidence type="ECO:0000313" key="1">
    <source>
        <dbReference type="EMBL" id="MCP2370140.1"/>
    </source>
</evidence>
<dbReference type="AlphaFoldDB" id="A0A9X2GW42"/>
<keyword evidence="2" id="KW-1185">Reference proteome</keyword>
<dbReference type="InterPro" id="IPR018641">
    <property type="entry name" value="Trfase_1_rSAM/seldom-assoc"/>
</dbReference>
<dbReference type="Pfam" id="PF09837">
    <property type="entry name" value="DUF2064"/>
    <property type="match status" value="1"/>
</dbReference>
<dbReference type="EMBL" id="JAMZDY010000001">
    <property type="protein sequence ID" value="MCP2370140.1"/>
    <property type="molecule type" value="Genomic_DNA"/>
</dbReference>
<proteinExistence type="predicted"/>
<organism evidence="1 2">
    <name type="scientific">Agromyces terreus</name>
    <dbReference type="NCBI Taxonomy" id="424795"/>
    <lineage>
        <taxon>Bacteria</taxon>
        <taxon>Bacillati</taxon>
        <taxon>Actinomycetota</taxon>
        <taxon>Actinomycetes</taxon>
        <taxon>Micrococcales</taxon>
        <taxon>Microbacteriaceae</taxon>
        <taxon>Agromyces</taxon>
    </lineage>
</organism>
<protein>
    <recommendedName>
        <fullName evidence="3">DUF2064 domain-containing protein</fullName>
    </recommendedName>
</protein>
<accession>A0A9X2GW42</accession>
<dbReference type="Proteomes" id="UP001139722">
    <property type="component" value="Unassembled WGS sequence"/>
</dbReference>
<evidence type="ECO:0000313" key="2">
    <source>
        <dbReference type="Proteomes" id="UP001139722"/>
    </source>
</evidence>
<dbReference type="OrthoDB" id="9798250at2"/>
<dbReference type="SUPFAM" id="SSF53448">
    <property type="entry name" value="Nucleotide-diphospho-sugar transferases"/>
    <property type="match status" value="1"/>
</dbReference>
<dbReference type="PANTHER" id="PTHR36529:SF1">
    <property type="entry name" value="GLYCOSYLTRANSFERASE"/>
    <property type="match status" value="1"/>
</dbReference>
<evidence type="ECO:0008006" key="3">
    <source>
        <dbReference type="Google" id="ProtNLM"/>
    </source>
</evidence>
<comment type="caution">
    <text evidence="1">The sequence shown here is derived from an EMBL/GenBank/DDBJ whole genome shotgun (WGS) entry which is preliminary data.</text>
</comment>
<reference evidence="1" key="1">
    <citation type="submission" date="2022-06" db="EMBL/GenBank/DDBJ databases">
        <title>Sequencing the genomes of 1000 actinobacteria strains.</title>
        <authorList>
            <person name="Klenk H.-P."/>
        </authorList>
    </citation>
    <scope>NUCLEOTIDE SEQUENCE</scope>
    <source>
        <strain evidence="1">DSM 22016</strain>
    </source>
</reference>
<name>A0A9X2GW42_9MICO</name>
<dbReference type="PANTHER" id="PTHR36529">
    <property type="entry name" value="SLL1095 PROTEIN"/>
    <property type="match status" value="1"/>
</dbReference>
<gene>
    <name evidence="1" type="ORF">BJ978_000816</name>
</gene>